<evidence type="ECO:0000256" key="1">
    <source>
        <dbReference type="ARBA" id="ARBA00004442"/>
    </source>
</evidence>
<keyword evidence="5" id="KW-1185">Reference proteome</keyword>
<protein>
    <recommendedName>
        <fullName evidence="6">TonB-dependent receptor</fullName>
    </recommendedName>
</protein>
<evidence type="ECO:0000313" key="4">
    <source>
        <dbReference type="EMBL" id="TXK52127.1"/>
    </source>
</evidence>
<dbReference type="AlphaFoldDB" id="A0A5C8KEP8"/>
<comment type="subcellular location">
    <subcellularLocation>
        <location evidence="1">Cell outer membrane</location>
    </subcellularLocation>
</comment>
<evidence type="ECO:0000256" key="3">
    <source>
        <dbReference type="ARBA" id="ARBA00023237"/>
    </source>
</evidence>
<evidence type="ECO:0008006" key="6">
    <source>
        <dbReference type="Google" id="ProtNLM"/>
    </source>
</evidence>
<reference evidence="4 5" key="1">
    <citation type="submission" date="2019-08" db="EMBL/GenBank/DDBJ databases">
        <authorList>
            <person name="Shi S."/>
        </authorList>
    </citation>
    <scope>NUCLEOTIDE SEQUENCE [LARGE SCALE GENOMIC DNA]</scope>
    <source>
        <strain evidence="4 5">GY10130</strain>
    </source>
</reference>
<sequence>MSYGLSAGTSISNWGGATYLEPSARYQITDRFRGFASFTYMHMMPQQYSTTTPEGGTMMRRSTGSNHYLVNVGGEYLVSERLLVSGSFWKDLSNQSGNNFMYNNFMSPGRQGMDFRATYKITPNISVTGGIRYSEGGSPYNNMYGPGFGGYQRGPFGFY</sequence>
<comment type="caution">
    <text evidence="4">The sequence shown here is derived from an EMBL/GenBank/DDBJ whole genome shotgun (WGS) entry which is preliminary data.</text>
</comment>
<name>A0A5C8KEP8_9BACT</name>
<evidence type="ECO:0000313" key="5">
    <source>
        <dbReference type="Proteomes" id="UP000321926"/>
    </source>
</evidence>
<accession>A0A5C8KEP8</accession>
<dbReference type="Proteomes" id="UP000321926">
    <property type="component" value="Unassembled WGS sequence"/>
</dbReference>
<dbReference type="Gene3D" id="2.40.170.20">
    <property type="entry name" value="TonB-dependent receptor, beta-barrel domain"/>
    <property type="match status" value="1"/>
</dbReference>
<dbReference type="GO" id="GO:0009279">
    <property type="term" value="C:cell outer membrane"/>
    <property type="evidence" value="ECO:0007669"/>
    <property type="project" value="UniProtKB-SubCell"/>
</dbReference>
<gene>
    <name evidence="4" type="ORF">FVR03_02035</name>
</gene>
<dbReference type="EMBL" id="VRTY01000005">
    <property type="protein sequence ID" value="TXK52127.1"/>
    <property type="molecule type" value="Genomic_DNA"/>
</dbReference>
<proteinExistence type="predicted"/>
<organism evidence="4 5">
    <name type="scientific">Pontibacter qinzhouensis</name>
    <dbReference type="NCBI Taxonomy" id="2603253"/>
    <lineage>
        <taxon>Bacteria</taxon>
        <taxon>Pseudomonadati</taxon>
        <taxon>Bacteroidota</taxon>
        <taxon>Cytophagia</taxon>
        <taxon>Cytophagales</taxon>
        <taxon>Hymenobacteraceae</taxon>
        <taxon>Pontibacter</taxon>
    </lineage>
</organism>
<dbReference type="InterPro" id="IPR036942">
    <property type="entry name" value="Beta-barrel_TonB_sf"/>
</dbReference>
<keyword evidence="3" id="KW-0998">Cell outer membrane</keyword>
<evidence type="ECO:0000256" key="2">
    <source>
        <dbReference type="ARBA" id="ARBA00023136"/>
    </source>
</evidence>
<keyword evidence="2" id="KW-0472">Membrane</keyword>
<dbReference type="SUPFAM" id="SSF56935">
    <property type="entry name" value="Porins"/>
    <property type="match status" value="1"/>
</dbReference>
<dbReference type="OrthoDB" id="885071at2"/>